<feature type="transmembrane region" description="Helical" evidence="1">
    <location>
        <begin position="83"/>
        <end position="102"/>
    </location>
</feature>
<dbReference type="PANTHER" id="PTHR34205:SF2">
    <property type="entry name" value="DUF962 DOMAIN-CONTAINING PROTEIN"/>
    <property type="match status" value="1"/>
</dbReference>
<evidence type="ECO:0000256" key="1">
    <source>
        <dbReference type="SAM" id="Phobius"/>
    </source>
</evidence>
<dbReference type="EMBL" id="AYRZ02000009">
    <property type="protein sequence ID" value="PHT72387.1"/>
    <property type="molecule type" value="Genomic_DNA"/>
</dbReference>
<comment type="caution">
    <text evidence="3">The sequence shown here is derived from an EMBL/GenBank/DDBJ whole genome shotgun (WGS) entry which is preliminary data.</text>
</comment>
<evidence type="ECO:0000313" key="4">
    <source>
        <dbReference type="Proteomes" id="UP000222542"/>
    </source>
</evidence>
<reference evidence="3 4" key="1">
    <citation type="journal article" date="2014" name="Nat. Genet.">
        <title>Genome sequence of the hot pepper provides insights into the evolution of pungency in Capsicum species.</title>
        <authorList>
            <person name="Kim S."/>
            <person name="Park M."/>
            <person name="Yeom S.I."/>
            <person name="Kim Y.M."/>
            <person name="Lee J.M."/>
            <person name="Lee H.A."/>
            <person name="Seo E."/>
            <person name="Choi J."/>
            <person name="Cheong K."/>
            <person name="Kim K.T."/>
            <person name="Jung K."/>
            <person name="Lee G.W."/>
            <person name="Oh S.K."/>
            <person name="Bae C."/>
            <person name="Kim S.B."/>
            <person name="Lee H.Y."/>
            <person name="Kim S.Y."/>
            <person name="Kim M.S."/>
            <person name="Kang B.C."/>
            <person name="Jo Y.D."/>
            <person name="Yang H.B."/>
            <person name="Jeong H.J."/>
            <person name="Kang W.H."/>
            <person name="Kwon J.K."/>
            <person name="Shin C."/>
            <person name="Lim J.Y."/>
            <person name="Park J.H."/>
            <person name="Huh J.H."/>
            <person name="Kim J.S."/>
            <person name="Kim B.D."/>
            <person name="Cohen O."/>
            <person name="Paran I."/>
            <person name="Suh M.C."/>
            <person name="Lee S.B."/>
            <person name="Kim Y.K."/>
            <person name="Shin Y."/>
            <person name="Noh S.J."/>
            <person name="Park J."/>
            <person name="Seo Y.S."/>
            <person name="Kwon S.Y."/>
            <person name="Kim H.A."/>
            <person name="Park J.M."/>
            <person name="Kim H.J."/>
            <person name="Choi S.B."/>
            <person name="Bosland P.W."/>
            <person name="Reeves G."/>
            <person name="Jo S.H."/>
            <person name="Lee B.W."/>
            <person name="Cho H.T."/>
            <person name="Choi H.S."/>
            <person name="Lee M.S."/>
            <person name="Yu Y."/>
            <person name="Do Choi Y."/>
            <person name="Park B.S."/>
            <person name="van Deynze A."/>
            <person name="Ashrafi H."/>
            <person name="Hill T."/>
            <person name="Kim W.T."/>
            <person name="Pai H.S."/>
            <person name="Ahn H.K."/>
            <person name="Yeam I."/>
            <person name="Giovannoni J.J."/>
            <person name="Rose J.K."/>
            <person name="Sorensen I."/>
            <person name="Lee S.J."/>
            <person name="Kim R.W."/>
            <person name="Choi I.Y."/>
            <person name="Choi B.S."/>
            <person name="Lim J.S."/>
            <person name="Lee Y.H."/>
            <person name="Choi D."/>
        </authorList>
    </citation>
    <scope>NUCLEOTIDE SEQUENCE [LARGE SCALE GENOMIC DNA]</scope>
    <source>
        <strain evidence="4">cv. CM334</strain>
    </source>
</reference>
<feature type="transmembrane region" description="Helical" evidence="1">
    <location>
        <begin position="21"/>
        <end position="41"/>
    </location>
</feature>
<keyword evidence="4" id="KW-1185">Reference proteome</keyword>
<name>A0A2G2YRK7_CAPAN</name>
<evidence type="ECO:0000256" key="2">
    <source>
        <dbReference type="SAM" id="SignalP"/>
    </source>
</evidence>
<dbReference type="Gramene" id="PHT72387">
    <property type="protein sequence ID" value="PHT72387"/>
    <property type="gene ID" value="T459_23172"/>
</dbReference>
<proteinExistence type="predicted"/>
<accession>A0A2G2YRK7</accession>
<evidence type="ECO:0000313" key="3">
    <source>
        <dbReference type="EMBL" id="PHT72387.1"/>
    </source>
</evidence>
<dbReference type="Proteomes" id="UP000222542">
    <property type="component" value="Unassembled WGS sequence"/>
</dbReference>
<keyword evidence="2" id="KW-0732">Signal</keyword>
<organism evidence="3 4">
    <name type="scientific">Capsicum annuum</name>
    <name type="common">Capsicum pepper</name>
    <dbReference type="NCBI Taxonomy" id="4072"/>
    <lineage>
        <taxon>Eukaryota</taxon>
        <taxon>Viridiplantae</taxon>
        <taxon>Streptophyta</taxon>
        <taxon>Embryophyta</taxon>
        <taxon>Tracheophyta</taxon>
        <taxon>Spermatophyta</taxon>
        <taxon>Magnoliopsida</taxon>
        <taxon>eudicotyledons</taxon>
        <taxon>Gunneridae</taxon>
        <taxon>Pentapetalae</taxon>
        <taxon>asterids</taxon>
        <taxon>lamiids</taxon>
        <taxon>Solanales</taxon>
        <taxon>Solanaceae</taxon>
        <taxon>Solanoideae</taxon>
        <taxon>Capsiceae</taxon>
        <taxon>Capsicum</taxon>
    </lineage>
</organism>
<sequence>MCIGAALFFMISSKVSSLIKNSNFCFGLIICSLWGAMSFRSMEEFWPHYMNQHSRPATRRWHFVGTLCSMLCLVYTVLFNKWFVIFVPVLGYGLAWYSHFFVEGNVPATFGHPFWSLLCDFKMFGLMLTGQMDREIKRLGKRPVLQVY</sequence>
<dbReference type="OMA" id="FRHPLYS"/>
<dbReference type="InterPro" id="IPR009305">
    <property type="entry name" value="Mpo1-like"/>
</dbReference>
<keyword evidence="1" id="KW-0812">Transmembrane</keyword>
<reference evidence="3 4" key="2">
    <citation type="journal article" date="2017" name="Genome Biol.">
        <title>New reference genome sequences of hot pepper reveal the massive evolution of plant disease-resistance genes by retroduplication.</title>
        <authorList>
            <person name="Kim S."/>
            <person name="Park J."/>
            <person name="Yeom S.I."/>
            <person name="Kim Y.M."/>
            <person name="Seo E."/>
            <person name="Kim K.T."/>
            <person name="Kim M.S."/>
            <person name="Lee J.M."/>
            <person name="Cheong K."/>
            <person name="Shin H.S."/>
            <person name="Kim S.B."/>
            <person name="Han K."/>
            <person name="Lee J."/>
            <person name="Park M."/>
            <person name="Lee H.A."/>
            <person name="Lee H.Y."/>
            <person name="Lee Y."/>
            <person name="Oh S."/>
            <person name="Lee J.H."/>
            <person name="Choi E."/>
            <person name="Choi E."/>
            <person name="Lee S.E."/>
            <person name="Jeon J."/>
            <person name="Kim H."/>
            <person name="Choi G."/>
            <person name="Song H."/>
            <person name="Lee J."/>
            <person name="Lee S.C."/>
            <person name="Kwon J.K."/>
            <person name="Lee H.Y."/>
            <person name="Koo N."/>
            <person name="Hong Y."/>
            <person name="Kim R.W."/>
            <person name="Kang W.H."/>
            <person name="Huh J.H."/>
            <person name="Kang B.C."/>
            <person name="Yang T.J."/>
            <person name="Lee Y.H."/>
            <person name="Bennetzen J.L."/>
            <person name="Choi D."/>
        </authorList>
    </citation>
    <scope>NUCLEOTIDE SEQUENCE [LARGE SCALE GENOMIC DNA]</scope>
    <source>
        <strain evidence="4">cv. CM334</strain>
    </source>
</reference>
<feature type="chain" id="PRO_5013854791" evidence="2">
    <location>
        <begin position="18"/>
        <end position="148"/>
    </location>
</feature>
<dbReference type="AlphaFoldDB" id="A0A2G2YRK7"/>
<keyword evidence="1" id="KW-1133">Transmembrane helix</keyword>
<protein>
    <submittedName>
        <fullName evidence="3">Uncharacterized protein</fullName>
    </submittedName>
</protein>
<dbReference type="Pfam" id="PF06127">
    <property type="entry name" value="Mpo1-like"/>
    <property type="match status" value="1"/>
</dbReference>
<keyword evidence="1" id="KW-0472">Membrane</keyword>
<dbReference type="PANTHER" id="PTHR34205">
    <property type="entry name" value="TRANSMEMBRANE PROTEIN"/>
    <property type="match status" value="1"/>
</dbReference>
<gene>
    <name evidence="3" type="ORF">T459_23172</name>
</gene>
<feature type="transmembrane region" description="Helical" evidence="1">
    <location>
        <begin position="61"/>
        <end position="78"/>
    </location>
</feature>
<feature type="signal peptide" evidence="2">
    <location>
        <begin position="1"/>
        <end position="17"/>
    </location>
</feature>